<feature type="region of interest" description="Disordered" evidence="1">
    <location>
        <begin position="1"/>
        <end position="23"/>
    </location>
</feature>
<evidence type="ECO:0000313" key="3">
    <source>
        <dbReference type="Proteomes" id="UP000634136"/>
    </source>
</evidence>
<proteinExistence type="predicted"/>
<dbReference type="EMBL" id="JAAIUW010000012">
    <property type="protein sequence ID" value="KAF7807977.1"/>
    <property type="molecule type" value="Genomic_DNA"/>
</dbReference>
<reference evidence="2" key="1">
    <citation type="submission" date="2020-09" db="EMBL/GenBank/DDBJ databases">
        <title>Genome-Enabled Discovery of Anthraquinone Biosynthesis in Senna tora.</title>
        <authorList>
            <person name="Kang S.-H."/>
            <person name="Pandey R.P."/>
            <person name="Lee C.-M."/>
            <person name="Sim J.-S."/>
            <person name="Jeong J.-T."/>
            <person name="Choi B.-S."/>
            <person name="Jung M."/>
            <person name="Ginzburg D."/>
            <person name="Zhao K."/>
            <person name="Won S.Y."/>
            <person name="Oh T.-J."/>
            <person name="Yu Y."/>
            <person name="Kim N.-H."/>
            <person name="Lee O.R."/>
            <person name="Lee T.-H."/>
            <person name="Bashyal P."/>
            <person name="Kim T.-S."/>
            <person name="Lee W.-H."/>
            <person name="Kawkins C."/>
            <person name="Kim C.-K."/>
            <person name="Kim J.S."/>
            <person name="Ahn B.O."/>
            <person name="Rhee S.Y."/>
            <person name="Sohng J.K."/>
        </authorList>
    </citation>
    <scope>NUCLEOTIDE SEQUENCE</scope>
    <source>
        <tissue evidence="2">Leaf</tissue>
    </source>
</reference>
<feature type="compositionally biased region" description="Basic and acidic residues" evidence="1">
    <location>
        <begin position="1"/>
        <end position="21"/>
    </location>
</feature>
<evidence type="ECO:0000256" key="1">
    <source>
        <dbReference type="SAM" id="MobiDB-lite"/>
    </source>
</evidence>
<evidence type="ECO:0000313" key="2">
    <source>
        <dbReference type="EMBL" id="KAF7807977.1"/>
    </source>
</evidence>
<feature type="region of interest" description="Disordered" evidence="1">
    <location>
        <begin position="127"/>
        <end position="175"/>
    </location>
</feature>
<dbReference type="AlphaFoldDB" id="A0A834SUG6"/>
<organism evidence="2 3">
    <name type="scientific">Senna tora</name>
    <dbReference type="NCBI Taxonomy" id="362788"/>
    <lineage>
        <taxon>Eukaryota</taxon>
        <taxon>Viridiplantae</taxon>
        <taxon>Streptophyta</taxon>
        <taxon>Embryophyta</taxon>
        <taxon>Tracheophyta</taxon>
        <taxon>Spermatophyta</taxon>
        <taxon>Magnoliopsida</taxon>
        <taxon>eudicotyledons</taxon>
        <taxon>Gunneridae</taxon>
        <taxon>Pentapetalae</taxon>
        <taxon>rosids</taxon>
        <taxon>fabids</taxon>
        <taxon>Fabales</taxon>
        <taxon>Fabaceae</taxon>
        <taxon>Caesalpinioideae</taxon>
        <taxon>Cassia clade</taxon>
        <taxon>Senna</taxon>
    </lineage>
</organism>
<comment type="caution">
    <text evidence="2">The sequence shown here is derived from an EMBL/GenBank/DDBJ whole genome shotgun (WGS) entry which is preliminary data.</text>
</comment>
<protein>
    <submittedName>
        <fullName evidence="2">Uncharacterized protein</fullName>
    </submittedName>
</protein>
<keyword evidence="3" id="KW-1185">Reference proteome</keyword>
<gene>
    <name evidence="2" type="ORF">G2W53_040138</name>
</gene>
<feature type="compositionally biased region" description="Polar residues" evidence="1">
    <location>
        <begin position="166"/>
        <end position="175"/>
    </location>
</feature>
<dbReference type="Proteomes" id="UP000634136">
    <property type="component" value="Unassembled WGS sequence"/>
</dbReference>
<sequence length="188" mass="21387">MYGRRDIERLQEDPEQKSRRDSLKRRVSSWISKGSLDKKTIMPGVLDCSSFFKPAFHGSIEEAWFDSIAVFDSDFNNNYQSVSDDVRCKDDSCKPSISSSSSRIGERYDNSWYGHVCVNASGGVGRERLNSSKKKQSHKRKRDGVKRRESSRISEGSLDKKPITPGVTNCSTFANPTFHESIEEGWFE</sequence>
<accession>A0A834SUG6</accession>
<feature type="compositionally biased region" description="Basic and acidic residues" evidence="1">
    <location>
        <begin position="146"/>
        <end position="162"/>
    </location>
</feature>
<name>A0A834SUG6_9FABA</name>
<feature type="compositionally biased region" description="Basic residues" evidence="1">
    <location>
        <begin position="131"/>
        <end position="145"/>
    </location>
</feature>